<dbReference type="Gene3D" id="3.60.110.10">
    <property type="entry name" value="Carbon-nitrogen hydrolase"/>
    <property type="match status" value="1"/>
</dbReference>
<reference evidence="1 4" key="2">
    <citation type="submission" date="2019-12" db="EMBL/GenBank/DDBJ databases">
        <authorList>
            <person name="Zheng J."/>
        </authorList>
    </citation>
    <scope>NUCLEOTIDE SEQUENCE [LARGE SCALE GENOMIC DNA]</scope>
    <source>
        <strain evidence="1 4">DSM 27347</strain>
    </source>
</reference>
<evidence type="ECO:0000313" key="1">
    <source>
        <dbReference type="EMBL" id="MWC42585.1"/>
    </source>
</evidence>
<organism evidence="2 3">
    <name type="scientific">Sphingomonas carotinifaciens</name>
    <dbReference type="NCBI Taxonomy" id="1166323"/>
    <lineage>
        <taxon>Bacteria</taxon>
        <taxon>Pseudomonadati</taxon>
        <taxon>Pseudomonadota</taxon>
        <taxon>Alphaproteobacteria</taxon>
        <taxon>Sphingomonadales</taxon>
        <taxon>Sphingomonadaceae</taxon>
        <taxon>Sphingomonas</taxon>
    </lineage>
</organism>
<sequence>MADKDLVDWSDLSLSALFFAYRKAKVDCFYESSIRVAEPFVAYEQSLPDKLAALLVRLQAGEAATILTEGINQPIIFPKRLHFEQHVSEMPDADASTAHAFFSDAERAFRRSTDQRTPLPEFRLIGDFSVEAHVLSALWVNLVGHKFDACLSNRALASRVRRYRADKDRKWVGDYHLESLGSFEPYFEPYRKWRDDGLNAMRDAIKREQPIIAMTLDVGNFYHSIDPNFFVDARFLEYLGVELSPFELAFSQLISAALSEWSVRCRERLSALGCPIDTEEHAGIPIGLSVVRVISNVLLAFLDRQVERQLSPIYYARYVDDLFLVLHDSDDIRSPKDLWKFITQRVSAFDRDSTGNVRLALPEWAGRTHLTLQAAKQKTFFLSGRSGADLLDHIASQIREVSSERRTMPLPEHIDKSHAARALAATDSADDADSLRRADGLTLRRLGWSVLLRAVNTLARDLQPQDWKPQREDFYEFSHEHVIRADKVLEQVDHLPRLLSFAVSLGDWAPARRVYKETIAAVFKLQESTQAARMKINGIYAGTVPPEVWNDTREQVTRFFREALIRAYPISSTPPRARAFAALVKDLGLTMHELTQLARRTREADWARIPYREHLRTDAVTQPAQQPNEALLAGRYQHVDCLRQFLERTERNASGPPPRRVALSALQAEDDPAPRSILPFLFPTRPYTPEEIALYLPDECVFDEPVTAAHKWADYTRAVRGVWVRGDLAEELDAEPFDVGHGTGAGKKPAPAIAADSHNRSLPIIVKHSALGRAVRLGLTSFEVTDKSWEEGAAGNPDLSLRRYRQLASIVNTAILTTPKPDYLLLPELSVPERWISTIAGRLRASGISLIAGVNYVHHPDKQIDSSAVLVLTDDRLGYPSSIQVRQRKSLPAPGEEEQLYASHGLSWAQGTDPKRVYQHNGLYFGILVCSELQNMGYRAGFQGQVDCLITLSWNKDLDSFSALIDAAALDVHAYMALVNNRRYGDSRLRRPAKRSFERDVCRVRGGLNDQLVVVEIEPTRLRRQQSREKRWSRATDAYKPAPEGFNISSARRCIPD</sequence>
<dbReference type="CDD" id="cd01646">
    <property type="entry name" value="RT_Bac_retron_I"/>
    <property type="match status" value="1"/>
</dbReference>
<gene>
    <name evidence="1" type="ORF">GQR91_02790</name>
    <name evidence="2" type="ORF">SAMN05216557_101580</name>
</gene>
<proteinExistence type="predicted"/>
<evidence type="ECO:0008006" key="5">
    <source>
        <dbReference type="Google" id="ProtNLM"/>
    </source>
</evidence>
<reference evidence="2 3" key="1">
    <citation type="submission" date="2016-10" db="EMBL/GenBank/DDBJ databases">
        <authorList>
            <person name="Varghese N."/>
            <person name="Submissions S."/>
        </authorList>
    </citation>
    <scope>NUCLEOTIDE SEQUENCE [LARGE SCALE GENOMIC DNA]</scope>
    <source>
        <strain evidence="2 3">S7-754</strain>
    </source>
</reference>
<evidence type="ECO:0000313" key="4">
    <source>
        <dbReference type="Proteomes" id="UP000436801"/>
    </source>
</evidence>
<dbReference type="Proteomes" id="UP000323502">
    <property type="component" value="Unassembled WGS sequence"/>
</dbReference>
<keyword evidence="3" id="KW-1185">Reference proteome</keyword>
<dbReference type="SUPFAM" id="SSF56317">
    <property type="entry name" value="Carbon-nitrogen hydrolase"/>
    <property type="match status" value="1"/>
</dbReference>
<evidence type="ECO:0000313" key="3">
    <source>
        <dbReference type="Proteomes" id="UP000323502"/>
    </source>
</evidence>
<accession>A0A1G7FW36</accession>
<dbReference type="EMBL" id="WSUT01000005">
    <property type="protein sequence ID" value="MWC42585.1"/>
    <property type="molecule type" value="Genomic_DNA"/>
</dbReference>
<dbReference type="InterPro" id="IPR036526">
    <property type="entry name" value="C-N_Hydrolase_sf"/>
</dbReference>
<dbReference type="EMBL" id="FNBI01000001">
    <property type="protein sequence ID" value="SDE80113.1"/>
    <property type="molecule type" value="Genomic_DNA"/>
</dbReference>
<name>A0A1G7FW36_9SPHN</name>
<evidence type="ECO:0000313" key="2">
    <source>
        <dbReference type="EMBL" id="SDE80113.1"/>
    </source>
</evidence>
<dbReference type="Proteomes" id="UP000436801">
    <property type="component" value="Unassembled WGS sequence"/>
</dbReference>
<dbReference type="AlphaFoldDB" id="A0A1G7FW36"/>
<dbReference type="RefSeq" id="WP_149681073.1">
    <property type="nucleotide sequence ID" value="NZ_FNBI01000001.1"/>
</dbReference>
<dbReference type="OrthoDB" id="9793236at2"/>
<protein>
    <recommendedName>
        <fullName evidence="5">Reverse transcriptase (RNA-dependent DNA polymerase)</fullName>
    </recommendedName>
</protein>